<dbReference type="WBParaSite" id="ACRNAN_scaffold1333.g26469.t1">
    <property type="protein sequence ID" value="ACRNAN_scaffold1333.g26469.t1"/>
    <property type="gene ID" value="ACRNAN_scaffold1333.g26469"/>
</dbReference>
<dbReference type="InterPro" id="IPR027417">
    <property type="entry name" value="P-loop_NTPase"/>
</dbReference>
<evidence type="ECO:0000313" key="3">
    <source>
        <dbReference type="WBParaSite" id="ACRNAN_scaffold1333.g26469.t1"/>
    </source>
</evidence>
<dbReference type="SUPFAM" id="SSF52540">
    <property type="entry name" value="P-loop containing nucleoside triphosphate hydrolases"/>
    <property type="match status" value="1"/>
</dbReference>
<reference evidence="3" key="1">
    <citation type="submission" date="2022-11" db="UniProtKB">
        <authorList>
            <consortium name="WormBaseParasite"/>
        </authorList>
    </citation>
    <scope>IDENTIFICATION</scope>
</reference>
<sequence>MPSEGNHSSLKELTTAAKSASRESSSIQAKASASRFRGTSSRQAGFRNTIRKSQGQTFECVGVDLICEVFSHDQLYVAFSCVRAALKVLLDVDCRRKTLWITAYPKKALKAVRRRRTSFELDLGT</sequence>
<dbReference type="AlphaFoldDB" id="A0A914CQC9"/>
<evidence type="ECO:0000256" key="1">
    <source>
        <dbReference type="SAM" id="MobiDB-lite"/>
    </source>
</evidence>
<feature type="region of interest" description="Disordered" evidence="1">
    <location>
        <begin position="1"/>
        <end position="42"/>
    </location>
</feature>
<accession>A0A914CQC9</accession>
<protein>
    <submittedName>
        <fullName evidence="3">Uncharacterized protein</fullName>
    </submittedName>
</protein>
<proteinExistence type="predicted"/>
<evidence type="ECO:0000313" key="2">
    <source>
        <dbReference type="Proteomes" id="UP000887540"/>
    </source>
</evidence>
<organism evidence="2 3">
    <name type="scientific">Acrobeloides nanus</name>
    <dbReference type="NCBI Taxonomy" id="290746"/>
    <lineage>
        <taxon>Eukaryota</taxon>
        <taxon>Metazoa</taxon>
        <taxon>Ecdysozoa</taxon>
        <taxon>Nematoda</taxon>
        <taxon>Chromadorea</taxon>
        <taxon>Rhabditida</taxon>
        <taxon>Tylenchina</taxon>
        <taxon>Cephalobomorpha</taxon>
        <taxon>Cephaloboidea</taxon>
        <taxon>Cephalobidae</taxon>
        <taxon>Acrobeloides</taxon>
    </lineage>
</organism>
<keyword evidence="2" id="KW-1185">Reference proteome</keyword>
<dbReference type="Proteomes" id="UP000887540">
    <property type="component" value="Unplaced"/>
</dbReference>
<name>A0A914CQC9_9BILA</name>